<organism evidence="8 9">
    <name type="scientific">Luteibaculum oceani</name>
    <dbReference type="NCBI Taxonomy" id="1294296"/>
    <lineage>
        <taxon>Bacteria</taxon>
        <taxon>Pseudomonadati</taxon>
        <taxon>Bacteroidota</taxon>
        <taxon>Flavobacteriia</taxon>
        <taxon>Flavobacteriales</taxon>
        <taxon>Luteibaculaceae</taxon>
        <taxon>Luteibaculum</taxon>
    </lineage>
</organism>
<evidence type="ECO:0000313" key="9">
    <source>
        <dbReference type="Proteomes" id="UP000321168"/>
    </source>
</evidence>
<dbReference type="InterPro" id="IPR051907">
    <property type="entry name" value="DoxX-like_oxidoreductase"/>
</dbReference>
<keyword evidence="6 7" id="KW-0472">Membrane</keyword>
<dbReference type="GO" id="GO:0005886">
    <property type="term" value="C:plasma membrane"/>
    <property type="evidence" value="ECO:0007669"/>
    <property type="project" value="UniProtKB-SubCell"/>
</dbReference>
<keyword evidence="5 7" id="KW-1133">Transmembrane helix</keyword>
<comment type="caution">
    <text evidence="8">The sequence shown here is derived from an EMBL/GenBank/DDBJ whole genome shotgun (WGS) entry which is preliminary data.</text>
</comment>
<evidence type="ECO:0000313" key="8">
    <source>
        <dbReference type="EMBL" id="TXC82001.1"/>
    </source>
</evidence>
<evidence type="ECO:0000256" key="7">
    <source>
        <dbReference type="SAM" id="Phobius"/>
    </source>
</evidence>
<keyword evidence="3" id="KW-1003">Cell membrane</keyword>
<dbReference type="OrthoDB" id="9813193at2"/>
<evidence type="ECO:0000256" key="1">
    <source>
        <dbReference type="ARBA" id="ARBA00004651"/>
    </source>
</evidence>
<sequence>MSKRFKWLPKRHYADLTVLSLRLFSGLFMLTHGIPKFERLIDGNLKFADPFGFGPELSLFFTVFAEVICASFVALGFLTRAAVIPLITVMLVAVFFIHIHDPLAQKELGLFYLLMYLLIYFKGPGKFSVDYILFKKESSR</sequence>
<feature type="transmembrane region" description="Helical" evidence="7">
    <location>
        <begin position="82"/>
        <end position="99"/>
    </location>
</feature>
<reference evidence="8 9" key="1">
    <citation type="submission" date="2019-08" db="EMBL/GenBank/DDBJ databases">
        <title>Genome of Luteibaculum oceani JCM 18817.</title>
        <authorList>
            <person name="Bowman J.P."/>
        </authorList>
    </citation>
    <scope>NUCLEOTIDE SEQUENCE [LARGE SCALE GENOMIC DNA]</scope>
    <source>
        <strain evidence="8 9">JCM 18817</strain>
    </source>
</reference>
<keyword evidence="4 7" id="KW-0812">Transmembrane</keyword>
<dbReference type="Pfam" id="PF07681">
    <property type="entry name" value="DoxX"/>
    <property type="match status" value="1"/>
</dbReference>
<evidence type="ECO:0000256" key="4">
    <source>
        <dbReference type="ARBA" id="ARBA00022692"/>
    </source>
</evidence>
<dbReference type="InterPro" id="IPR032808">
    <property type="entry name" value="DoxX"/>
</dbReference>
<keyword evidence="9" id="KW-1185">Reference proteome</keyword>
<evidence type="ECO:0000256" key="6">
    <source>
        <dbReference type="ARBA" id="ARBA00023136"/>
    </source>
</evidence>
<evidence type="ECO:0000256" key="5">
    <source>
        <dbReference type="ARBA" id="ARBA00022989"/>
    </source>
</evidence>
<evidence type="ECO:0000256" key="3">
    <source>
        <dbReference type="ARBA" id="ARBA00022475"/>
    </source>
</evidence>
<dbReference type="AlphaFoldDB" id="A0A5C6VBJ4"/>
<name>A0A5C6VBJ4_9FLAO</name>
<dbReference type="PANTHER" id="PTHR33452">
    <property type="entry name" value="OXIDOREDUCTASE CATD-RELATED"/>
    <property type="match status" value="1"/>
</dbReference>
<comment type="subcellular location">
    <subcellularLocation>
        <location evidence="1">Cell membrane</location>
        <topology evidence="1">Multi-pass membrane protein</topology>
    </subcellularLocation>
</comment>
<feature type="transmembrane region" description="Helical" evidence="7">
    <location>
        <begin position="57"/>
        <end position="75"/>
    </location>
</feature>
<comment type="similarity">
    <text evidence="2">Belongs to the DoxX family.</text>
</comment>
<proteinExistence type="inferred from homology"/>
<accession>A0A5C6VBJ4</accession>
<dbReference type="RefSeq" id="WP_147013091.1">
    <property type="nucleotide sequence ID" value="NZ_VORB01000002.1"/>
</dbReference>
<evidence type="ECO:0000256" key="2">
    <source>
        <dbReference type="ARBA" id="ARBA00006679"/>
    </source>
</evidence>
<protein>
    <submittedName>
        <fullName evidence="8">DoxX family protein</fullName>
    </submittedName>
</protein>
<dbReference type="PANTHER" id="PTHR33452:SF1">
    <property type="entry name" value="INNER MEMBRANE PROTEIN YPHA-RELATED"/>
    <property type="match status" value="1"/>
</dbReference>
<feature type="transmembrane region" description="Helical" evidence="7">
    <location>
        <begin position="111"/>
        <end position="134"/>
    </location>
</feature>
<dbReference type="Proteomes" id="UP000321168">
    <property type="component" value="Unassembled WGS sequence"/>
</dbReference>
<gene>
    <name evidence="8" type="ORF">FRX97_02610</name>
</gene>
<dbReference type="EMBL" id="VORB01000002">
    <property type="protein sequence ID" value="TXC82001.1"/>
    <property type="molecule type" value="Genomic_DNA"/>
</dbReference>